<reference evidence="1" key="1">
    <citation type="journal article" date="2015" name="Nature">
        <title>Complex archaea that bridge the gap between prokaryotes and eukaryotes.</title>
        <authorList>
            <person name="Spang A."/>
            <person name="Saw J.H."/>
            <person name="Jorgensen S.L."/>
            <person name="Zaremba-Niedzwiedzka K."/>
            <person name="Martijn J."/>
            <person name="Lind A.E."/>
            <person name="van Eijk R."/>
            <person name="Schleper C."/>
            <person name="Guy L."/>
            <person name="Ettema T.J."/>
        </authorList>
    </citation>
    <scope>NUCLEOTIDE SEQUENCE</scope>
</reference>
<comment type="caution">
    <text evidence="1">The sequence shown here is derived from an EMBL/GenBank/DDBJ whole genome shotgun (WGS) entry which is preliminary data.</text>
</comment>
<evidence type="ECO:0000313" key="1">
    <source>
        <dbReference type="EMBL" id="KKN93930.1"/>
    </source>
</evidence>
<proteinExistence type="predicted"/>
<protein>
    <submittedName>
        <fullName evidence="1">Uncharacterized protein</fullName>
    </submittedName>
</protein>
<dbReference type="AlphaFoldDB" id="A0A0F9UL30"/>
<accession>A0A0F9UL30</accession>
<sequence length="227" mass="26099">MEEWRKVRILHDELGDPFKIMPMTSAAVSLRDGVNEAEEHFQSYMGEYGVSRKFWPVPCELTYEEMGIIIGNAFVLAQVPISQAVSLFSKIRESCNEKGRFPNRKSGILKYESMFLDSCTVSQIEAIDAVANYFKHYHEWPESWDENEARDVQKATLAVVKELGLVNQALTDNMMYSLQLLGIYDNDLPKLCHIVGEWRENLAKSFFLDPFIRDCLPPQIKPIDLLV</sequence>
<organism evidence="1">
    <name type="scientific">marine sediment metagenome</name>
    <dbReference type="NCBI Taxonomy" id="412755"/>
    <lineage>
        <taxon>unclassified sequences</taxon>
        <taxon>metagenomes</taxon>
        <taxon>ecological metagenomes</taxon>
    </lineage>
</organism>
<gene>
    <name evidence="1" type="ORF">LCGC14_0194290</name>
</gene>
<dbReference type="EMBL" id="LAZR01000083">
    <property type="protein sequence ID" value="KKN93930.1"/>
    <property type="molecule type" value="Genomic_DNA"/>
</dbReference>
<name>A0A0F9UL30_9ZZZZ</name>